<dbReference type="InterPro" id="IPR012349">
    <property type="entry name" value="Split_barrel_FMN-bd"/>
</dbReference>
<dbReference type="PANTHER" id="PTHR39336">
    <property type="entry name" value="PYRIDOXAMINE PHOSPHATE OXIDASE FAMILY PROTEIN (AFU_ORTHOLOGUE AFUA_6G11440)"/>
    <property type="match status" value="1"/>
</dbReference>
<dbReference type="InterPro" id="IPR011576">
    <property type="entry name" value="Pyridox_Oxase_N"/>
</dbReference>
<protein>
    <submittedName>
        <fullName evidence="3">Pyridoxamine 5'-phosphate oxidase family protein</fullName>
    </submittedName>
</protein>
<evidence type="ECO:0000259" key="2">
    <source>
        <dbReference type="Pfam" id="PF01243"/>
    </source>
</evidence>
<dbReference type="PANTHER" id="PTHR39336:SF1">
    <property type="entry name" value="PYRIDOXAMINE PHOSPHATE OXIDASE FAMILY PROTEIN (AFU_ORTHOLOGUE AFUA_6G11440)"/>
    <property type="match status" value="1"/>
</dbReference>
<sequence length="211" mass="23375">MGKTYERIEGRLRTFIEEQKIFFTATAPLSGEGTVNLSPKGVAGSFAVLDERTVAYLDFAGSNAETIAHLRENGRITLMWCAFDGPPNIVRVHGRGEPVFRDDPRWAGLLRHFPAVDPEPHGLRAVILVTAELVRDTCGYAVPLMDYREDRALHARRFAREDDASLNAYFQRKEHIATSIDGLPGLPLPLPPSPPGDRPEAPRIPAPRSPD</sequence>
<dbReference type="AlphaFoldDB" id="A0A7H8NFG9"/>
<reference evidence="3 4" key="1">
    <citation type="submission" date="2020-06" db="EMBL/GenBank/DDBJ databases">
        <title>Genome mining for natural products.</title>
        <authorList>
            <person name="Zhang B."/>
            <person name="Shi J."/>
            <person name="Ge H."/>
        </authorList>
    </citation>
    <scope>NUCLEOTIDE SEQUENCE [LARGE SCALE GENOMIC DNA]</scope>
    <source>
        <strain evidence="3 4">NA00687</strain>
    </source>
</reference>
<feature type="domain" description="Pyridoxamine 5'-phosphate oxidase N-terminal" evidence="2">
    <location>
        <begin position="10"/>
        <end position="138"/>
    </location>
</feature>
<dbReference type="Gene3D" id="2.30.110.10">
    <property type="entry name" value="Electron Transport, Fmn-binding Protein, Chain A"/>
    <property type="match status" value="1"/>
</dbReference>
<evidence type="ECO:0000313" key="3">
    <source>
        <dbReference type="EMBL" id="QKW53223.1"/>
    </source>
</evidence>
<gene>
    <name evidence="3" type="ORF">HUT08_30915</name>
</gene>
<accession>A0A7H8NFG9</accession>
<evidence type="ECO:0000256" key="1">
    <source>
        <dbReference type="SAM" id="MobiDB-lite"/>
    </source>
</evidence>
<organism evidence="3 4">
    <name type="scientific">Streptomyces buecherae</name>
    <dbReference type="NCBI Taxonomy" id="2763006"/>
    <lineage>
        <taxon>Bacteria</taxon>
        <taxon>Bacillati</taxon>
        <taxon>Actinomycetota</taxon>
        <taxon>Actinomycetes</taxon>
        <taxon>Kitasatosporales</taxon>
        <taxon>Streptomycetaceae</taxon>
        <taxon>Streptomyces</taxon>
    </lineage>
</organism>
<feature type="region of interest" description="Disordered" evidence="1">
    <location>
        <begin position="180"/>
        <end position="211"/>
    </location>
</feature>
<feature type="compositionally biased region" description="Pro residues" evidence="1">
    <location>
        <begin position="186"/>
        <end position="211"/>
    </location>
</feature>
<keyword evidence="4" id="KW-1185">Reference proteome</keyword>
<proteinExistence type="predicted"/>
<dbReference type="Pfam" id="PF01243">
    <property type="entry name" value="PNPOx_N"/>
    <property type="match status" value="1"/>
</dbReference>
<dbReference type="RefSeq" id="WP_176164932.1">
    <property type="nucleotide sequence ID" value="NZ_CP054929.1"/>
</dbReference>
<dbReference type="Proteomes" id="UP000509303">
    <property type="component" value="Chromosome"/>
</dbReference>
<dbReference type="SUPFAM" id="SSF50475">
    <property type="entry name" value="FMN-binding split barrel"/>
    <property type="match status" value="1"/>
</dbReference>
<dbReference type="EMBL" id="CP054929">
    <property type="protein sequence ID" value="QKW53223.1"/>
    <property type="molecule type" value="Genomic_DNA"/>
</dbReference>
<name>A0A7H8NFG9_9ACTN</name>
<evidence type="ECO:0000313" key="4">
    <source>
        <dbReference type="Proteomes" id="UP000509303"/>
    </source>
</evidence>